<dbReference type="OrthoDB" id="9791579at2"/>
<accession>A0A1E7Q4A0</accession>
<protein>
    <recommendedName>
        <fullName evidence="4">Penicillin-binding protein activator LpoB</fullName>
    </recommendedName>
</protein>
<evidence type="ECO:0000313" key="2">
    <source>
        <dbReference type="EMBL" id="OEY69022.1"/>
    </source>
</evidence>
<name>A0A1E7Q4A0_9GAMM</name>
<dbReference type="EMBL" id="MKEK01000001">
    <property type="protein sequence ID" value="OEY69022.1"/>
    <property type="molecule type" value="Genomic_DNA"/>
</dbReference>
<keyword evidence="3" id="KW-1185">Reference proteome</keyword>
<evidence type="ECO:0008006" key="4">
    <source>
        <dbReference type="Google" id="ProtNLM"/>
    </source>
</evidence>
<reference evidence="3" key="1">
    <citation type="submission" date="2016-09" db="EMBL/GenBank/DDBJ databases">
        <authorList>
            <person name="Wan X."/>
            <person name="Hou S."/>
        </authorList>
    </citation>
    <scope>NUCLEOTIDE SEQUENCE [LARGE SCALE GENOMIC DNA]</scope>
    <source>
        <strain evidence="3">KH87</strain>
    </source>
</reference>
<keyword evidence="1" id="KW-0732">Signal</keyword>
<dbReference type="Gene3D" id="3.40.50.10610">
    <property type="entry name" value="ABC-type transport auxiliary lipoprotein component"/>
    <property type="match status" value="1"/>
</dbReference>
<organism evidence="2 3">
    <name type="scientific">Rheinheimera salexigens</name>
    <dbReference type="NCBI Taxonomy" id="1628148"/>
    <lineage>
        <taxon>Bacteria</taxon>
        <taxon>Pseudomonadati</taxon>
        <taxon>Pseudomonadota</taxon>
        <taxon>Gammaproteobacteria</taxon>
        <taxon>Chromatiales</taxon>
        <taxon>Chromatiaceae</taxon>
        <taxon>Rheinheimera</taxon>
    </lineage>
</organism>
<dbReference type="Proteomes" id="UP000242258">
    <property type="component" value="Unassembled WGS sequence"/>
</dbReference>
<dbReference type="RefSeq" id="WP_070048588.1">
    <property type="nucleotide sequence ID" value="NZ_CBCSDO010000003.1"/>
</dbReference>
<dbReference type="PROSITE" id="PS51257">
    <property type="entry name" value="PROKAR_LIPOPROTEIN"/>
    <property type="match status" value="1"/>
</dbReference>
<comment type="caution">
    <text evidence="2">The sequence shown here is derived from an EMBL/GenBank/DDBJ whole genome shotgun (WGS) entry which is preliminary data.</text>
</comment>
<dbReference type="AlphaFoldDB" id="A0A1E7Q4A0"/>
<feature type="chain" id="PRO_5009200433" description="Penicillin-binding protein activator LpoB" evidence="1">
    <location>
        <begin position="23"/>
        <end position="169"/>
    </location>
</feature>
<dbReference type="STRING" id="1628148.BI198_05140"/>
<proteinExistence type="predicted"/>
<gene>
    <name evidence="2" type="ORF">BI198_05140</name>
</gene>
<evidence type="ECO:0000313" key="3">
    <source>
        <dbReference type="Proteomes" id="UP000242258"/>
    </source>
</evidence>
<feature type="signal peptide" evidence="1">
    <location>
        <begin position="1"/>
        <end position="22"/>
    </location>
</feature>
<sequence length="169" mass="18663">MRIFWFALLVLAVSACATQFNAPSPKLDSTKTVYIMPLENQSNMPMAQAQAEQLIASVLAEYGLKVMVYPKLNVNDLQASLEPQQRLAEANKWLSNQANGYVITGSVQEWQYKYGLDGEPAIGVTLTLSTSQGNTLWRGSVSKSGWGRESLSHIALKALENLLDALNWE</sequence>
<evidence type="ECO:0000256" key="1">
    <source>
        <dbReference type="SAM" id="SignalP"/>
    </source>
</evidence>